<accession>A0A7W9YN92</accession>
<evidence type="ECO:0000259" key="1">
    <source>
        <dbReference type="Pfam" id="PF09651"/>
    </source>
</evidence>
<proteinExistence type="predicted"/>
<keyword evidence="3" id="KW-1185">Reference proteome</keyword>
<dbReference type="Pfam" id="PF09651">
    <property type="entry name" value="Cas_APE2256"/>
    <property type="match status" value="1"/>
</dbReference>
<evidence type="ECO:0000313" key="3">
    <source>
        <dbReference type="Proteomes" id="UP000523528"/>
    </source>
</evidence>
<gene>
    <name evidence="2" type="ORF">HNQ82_000002</name>
</gene>
<sequence>MYQTIVMTCGVSSLMRTNVFGKRKENLLHKLGMSEGEFSQLLNKHTVSEEIDRAILKWIDEMKRHFKEVKETPNFVSAEYSMMYELQKQGKLGKHPRVELILTSTVGGKIVERLLSALFKEHFSATVGCSYVNIDVTETKRMNRTLGEYMQTVGEKLSQGEPSSTCFAPIGGYKVMTSLGYIVGSFLGYPTAYLHENSQIMHEIPPIPIHLDEGFVQKHIALLRRCQRHIVCIDELSHPEKQVISAYSSIFQQEEGYVYLTPFGEFLFEHEKYKHLLDTKYLATKQVIKMMEGNKKFVVDQLKQFVKKLKYEEGIIFNLQHEKEFEKLDQKRVKFYLYKSSTGDVFRLAYQYDEKEDVLFANYLWFDHNQYEREAAVGIGLYEQHSEFEDITNIIVGHK</sequence>
<dbReference type="EMBL" id="JACHES010000001">
    <property type="protein sequence ID" value="MBB6175192.1"/>
    <property type="molecule type" value="Genomic_DNA"/>
</dbReference>
<organism evidence="2 3">
    <name type="scientific">Anoxybacillus tengchongensis</name>
    <dbReference type="NCBI Taxonomy" id="576944"/>
    <lineage>
        <taxon>Bacteria</taxon>
        <taxon>Bacillati</taxon>
        <taxon>Bacillota</taxon>
        <taxon>Bacilli</taxon>
        <taxon>Bacillales</taxon>
        <taxon>Anoxybacillaceae</taxon>
        <taxon>Anoxybacillus</taxon>
    </lineage>
</organism>
<name>A0A7W9YN92_9BACL</name>
<feature type="domain" description="CRISPR system ring nuclease SSO1393-like" evidence="1">
    <location>
        <begin position="76"/>
        <end position="206"/>
    </location>
</feature>
<dbReference type="RefSeq" id="WP_183246114.1">
    <property type="nucleotide sequence ID" value="NZ_JACHES010000001.1"/>
</dbReference>
<protein>
    <submittedName>
        <fullName evidence="2">Putative CRISPR-associated protein (TIGR02619 family)</fullName>
    </submittedName>
</protein>
<comment type="caution">
    <text evidence="2">The sequence shown here is derived from an EMBL/GenBank/DDBJ whole genome shotgun (WGS) entry which is preliminary data.</text>
</comment>
<dbReference type="AlphaFoldDB" id="A0A7W9YN92"/>
<dbReference type="Gene3D" id="3.40.50.10770">
    <property type="entry name" value="Hypothetical protein VC1899 like domain (Restriction endonuclease-like)"/>
    <property type="match status" value="1"/>
</dbReference>
<reference evidence="2 3" key="1">
    <citation type="submission" date="2020-08" db="EMBL/GenBank/DDBJ databases">
        <title>Genomic Encyclopedia of Type Strains, Phase IV (KMG-IV): sequencing the most valuable type-strain genomes for metagenomic binning, comparative biology and taxonomic classification.</title>
        <authorList>
            <person name="Goeker M."/>
        </authorList>
    </citation>
    <scope>NUCLEOTIDE SEQUENCE [LARGE SCALE GENOMIC DNA]</scope>
    <source>
        <strain evidence="2 3">DSM 23211</strain>
    </source>
</reference>
<evidence type="ECO:0000313" key="2">
    <source>
        <dbReference type="EMBL" id="MBB6175192.1"/>
    </source>
</evidence>
<dbReference type="Proteomes" id="UP000523528">
    <property type="component" value="Unassembled WGS sequence"/>
</dbReference>
<dbReference type="InterPro" id="IPR013442">
    <property type="entry name" value="SSO1393-like"/>
</dbReference>